<dbReference type="RefSeq" id="WP_282199411.1">
    <property type="nucleotide sequence ID" value="NZ_BOQE01000001.1"/>
</dbReference>
<dbReference type="InterPro" id="IPR015064">
    <property type="entry name" value="Sda"/>
</dbReference>
<protein>
    <recommendedName>
        <fullName evidence="3">Sporulation histidine kinase inhibitor Sda</fullName>
    </recommendedName>
</protein>
<dbReference type="Gene3D" id="1.10.287.1100">
    <property type="entry name" value="Sporulation inhibitor A"/>
    <property type="match status" value="1"/>
</dbReference>
<dbReference type="Pfam" id="PF08970">
    <property type="entry name" value="Sda"/>
    <property type="match status" value="1"/>
</dbReference>
<name>A0AAV4LER3_9BACL</name>
<sequence>MSILQYLSNEELLDCYEIAIELKLEDCFIQMLLKEIQLRGLTAEKLVE</sequence>
<evidence type="ECO:0000313" key="1">
    <source>
        <dbReference type="EMBL" id="GIM46291.1"/>
    </source>
</evidence>
<evidence type="ECO:0000313" key="2">
    <source>
        <dbReference type="Proteomes" id="UP001057291"/>
    </source>
</evidence>
<dbReference type="SUPFAM" id="SSF100985">
    <property type="entry name" value="Sporulation inhibitor Sda"/>
    <property type="match status" value="1"/>
</dbReference>
<evidence type="ECO:0008006" key="3">
    <source>
        <dbReference type="Google" id="ProtNLM"/>
    </source>
</evidence>
<dbReference type="Proteomes" id="UP001057291">
    <property type="component" value="Unassembled WGS sequence"/>
</dbReference>
<gene>
    <name evidence="1" type="ORF">DNHGIG_18400</name>
</gene>
<reference evidence="1" key="1">
    <citation type="journal article" date="2023" name="Int. J. Syst. Evol. Microbiol.">
        <title>Collibacillus ludicampi gen. nov., sp. nov., a new soil bacterium of the family Alicyclobacillaceae.</title>
        <authorList>
            <person name="Jojima T."/>
            <person name="Ioku Y."/>
            <person name="Fukuta Y."/>
            <person name="Shirasaka N."/>
            <person name="Matsumura Y."/>
            <person name="Mori M."/>
        </authorList>
    </citation>
    <scope>NUCLEOTIDE SEQUENCE</scope>
    <source>
        <strain evidence="1">TP075</strain>
    </source>
</reference>
<dbReference type="InterPro" id="IPR036916">
    <property type="entry name" value="Sda_sf"/>
</dbReference>
<keyword evidence="2" id="KW-1185">Reference proteome</keyword>
<comment type="caution">
    <text evidence="1">The sequence shown here is derived from an EMBL/GenBank/DDBJ whole genome shotgun (WGS) entry which is preliminary data.</text>
</comment>
<dbReference type="EMBL" id="BOQE01000001">
    <property type="protein sequence ID" value="GIM46291.1"/>
    <property type="molecule type" value="Genomic_DNA"/>
</dbReference>
<organism evidence="1 2">
    <name type="scientific">Collibacillus ludicampi</name>
    <dbReference type="NCBI Taxonomy" id="2771369"/>
    <lineage>
        <taxon>Bacteria</taxon>
        <taxon>Bacillati</taxon>
        <taxon>Bacillota</taxon>
        <taxon>Bacilli</taxon>
        <taxon>Bacillales</taxon>
        <taxon>Alicyclobacillaceae</taxon>
        <taxon>Collibacillus</taxon>
    </lineage>
</organism>
<dbReference type="AlphaFoldDB" id="A0AAV4LER3"/>
<proteinExistence type="predicted"/>
<accession>A0AAV4LER3</accession>